<accession>A0A3G1B3E5</accession>
<dbReference type="STRING" id="1603555.SU86_008495"/>
<gene>
    <name evidence="1" type="ORF">SU86_008495</name>
</gene>
<proteinExistence type="predicted"/>
<dbReference type="KEGG" id="tah:SU86_008495"/>
<dbReference type="AlphaFoldDB" id="A0A3G1B3E5"/>
<name>A0A3G1B3E5_9ARCH</name>
<reference evidence="1 2" key="1">
    <citation type="journal article" date="2016" name="Sci. Rep.">
        <title>A novel ammonia-oxidizing archaeon from wastewater treatment plant: Its enrichment, physiological and genomic characteristics.</title>
        <authorList>
            <person name="Li Y."/>
            <person name="Ding K."/>
            <person name="Wen X."/>
            <person name="Zhang B."/>
            <person name="Shen B."/>
            <person name="Yang Y."/>
        </authorList>
    </citation>
    <scope>NUCLEOTIDE SEQUENCE [LARGE SCALE GENOMIC DNA]</scope>
    <source>
        <strain evidence="1 2">SAT1</strain>
    </source>
</reference>
<evidence type="ECO:0000313" key="2">
    <source>
        <dbReference type="Proteomes" id="UP000266745"/>
    </source>
</evidence>
<protein>
    <submittedName>
        <fullName evidence="1">Uncharacterized protein</fullName>
    </submittedName>
</protein>
<dbReference type="Proteomes" id="UP000266745">
    <property type="component" value="Chromosome"/>
</dbReference>
<organism evidence="1 2">
    <name type="scientific">Candidatus Nitrosotenuis cloacae</name>
    <dbReference type="NCBI Taxonomy" id="1603555"/>
    <lineage>
        <taxon>Archaea</taxon>
        <taxon>Nitrososphaerota</taxon>
        <taxon>Candidatus Nitrosotenuis</taxon>
    </lineage>
</organism>
<dbReference type="EMBL" id="CP011097">
    <property type="protein sequence ID" value="AJZ76386.1"/>
    <property type="molecule type" value="Genomic_DNA"/>
</dbReference>
<evidence type="ECO:0000313" key="1">
    <source>
        <dbReference type="EMBL" id="AJZ76386.1"/>
    </source>
</evidence>
<keyword evidence="2" id="KW-1185">Reference proteome</keyword>
<sequence length="105" mass="12408">MKMKIFEVSSTDFLEDKRLINNALSDMASQFRMQNDFTFGEPVSRFGWTFFKLWIKPHLQDAIIQKFNDMIRKSKGANPDEKFTSFMSDYFQSKGCKTKIKMIEV</sequence>